<accession>A0A2G5CE39</accession>
<dbReference type="PROSITE" id="PS50011">
    <property type="entry name" value="PROTEIN_KINASE_DOM"/>
    <property type="match status" value="1"/>
</dbReference>
<dbReference type="InterPro" id="IPR001245">
    <property type="entry name" value="Ser-Thr/Tyr_kinase_cat_dom"/>
</dbReference>
<dbReference type="STRING" id="218851.A0A2G5CE39"/>
<dbReference type="InterPro" id="IPR055414">
    <property type="entry name" value="LRR_R13L4/SHOC2-like"/>
</dbReference>
<evidence type="ECO:0000256" key="16">
    <source>
        <dbReference type="PROSITE-ProRule" id="PRU10141"/>
    </source>
</evidence>
<feature type="domain" description="Protein kinase" evidence="17">
    <location>
        <begin position="41"/>
        <end position="310"/>
    </location>
</feature>
<dbReference type="InterPro" id="IPR000719">
    <property type="entry name" value="Prot_kinase_dom"/>
</dbReference>
<dbReference type="InterPro" id="IPR008271">
    <property type="entry name" value="Ser/Thr_kinase_AS"/>
</dbReference>
<keyword evidence="11 16" id="KW-0067">ATP-binding</keyword>
<proteinExistence type="inferred from homology"/>
<dbReference type="InParanoid" id="A0A2G5CE39"/>
<dbReference type="Gene3D" id="1.10.8.430">
    <property type="entry name" value="Helical domain of apoptotic protease-activating factors"/>
    <property type="match status" value="1"/>
</dbReference>
<dbReference type="Gene3D" id="3.30.200.20">
    <property type="entry name" value="Phosphorylase Kinase, domain 1"/>
    <property type="match status" value="1"/>
</dbReference>
<dbReference type="InterPro" id="IPR050905">
    <property type="entry name" value="Plant_NBS-LRR"/>
</dbReference>
<dbReference type="InterPro" id="IPR017441">
    <property type="entry name" value="Protein_kinase_ATP_BS"/>
</dbReference>
<dbReference type="Proteomes" id="UP000230069">
    <property type="component" value="Unassembled WGS sequence"/>
</dbReference>
<evidence type="ECO:0000256" key="2">
    <source>
        <dbReference type="ARBA" id="ARBA00008894"/>
    </source>
</evidence>
<evidence type="ECO:0000259" key="17">
    <source>
        <dbReference type="PROSITE" id="PS50011"/>
    </source>
</evidence>
<dbReference type="SUPFAM" id="SSF56112">
    <property type="entry name" value="Protein kinase-like (PK-like)"/>
    <property type="match status" value="1"/>
</dbReference>
<keyword evidence="4" id="KW-0723">Serine/threonine-protein kinase</keyword>
<dbReference type="GO" id="GO:0005524">
    <property type="term" value="F:ATP binding"/>
    <property type="evidence" value="ECO:0007669"/>
    <property type="project" value="UniProtKB-UniRule"/>
</dbReference>
<dbReference type="PANTHER" id="PTHR33463:SF187">
    <property type="entry name" value="AND NB-ARC DOMAIN DISEASE RESISTANCE PROTEIN, PUTATIVE-RELATED"/>
    <property type="match status" value="1"/>
</dbReference>
<dbReference type="Pfam" id="PF07714">
    <property type="entry name" value="PK_Tyr_Ser-Thr"/>
    <property type="match status" value="1"/>
</dbReference>
<dbReference type="InterPro" id="IPR042197">
    <property type="entry name" value="Apaf_helical"/>
</dbReference>
<evidence type="ECO:0000256" key="6">
    <source>
        <dbReference type="ARBA" id="ARBA00022692"/>
    </source>
</evidence>
<feature type="binding site" evidence="16">
    <location>
        <position position="69"/>
    </location>
    <ligand>
        <name>ATP</name>
        <dbReference type="ChEBI" id="CHEBI:30616"/>
    </ligand>
</feature>
<dbReference type="GO" id="GO:0006952">
    <property type="term" value="P:defense response"/>
    <property type="evidence" value="ECO:0007669"/>
    <property type="project" value="UniProtKB-KW"/>
</dbReference>
<dbReference type="PANTHER" id="PTHR33463">
    <property type="entry name" value="NB-ARC DOMAIN-CONTAINING PROTEIN-RELATED"/>
    <property type="match status" value="1"/>
</dbReference>
<evidence type="ECO:0000256" key="5">
    <source>
        <dbReference type="ARBA" id="ARBA00022679"/>
    </source>
</evidence>
<dbReference type="PROSITE" id="PS00107">
    <property type="entry name" value="PROTEIN_KINASE_ATP"/>
    <property type="match status" value="1"/>
</dbReference>
<keyword evidence="5" id="KW-0808">Transferase</keyword>
<dbReference type="GO" id="GO:0043531">
    <property type="term" value="F:ADP binding"/>
    <property type="evidence" value="ECO:0007669"/>
    <property type="project" value="InterPro"/>
</dbReference>
<dbReference type="SMART" id="SM00220">
    <property type="entry name" value="S_TKc"/>
    <property type="match status" value="1"/>
</dbReference>
<organism evidence="18 19">
    <name type="scientific">Aquilegia coerulea</name>
    <name type="common">Rocky mountain columbine</name>
    <dbReference type="NCBI Taxonomy" id="218851"/>
    <lineage>
        <taxon>Eukaryota</taxon>
        <taxon>Viridiplantae</taxon>
        <taxon>Streptophyta</taxon>
        <taxon>Embryophyta</taxon>
        <taxon>Tracheophyta</taxon>
        <taxon>Spermatophyta</taxon>
        <taxon>Magnoliopsida</taxon>
        <taxon>Ranunculales</taxon>
        <taxon>Ranunculaceae</taxon>
        <taxon>Thalictroideae</taxon>
        <taxon>Aquilegia</taxon>
    </lineage>
</organism>
<comment type="catalytic activity">
    <reaction evidence="14">
        <text>L-threonyl-[protein] + ATP = O-phospho-L-threonyl-[protein] + ADP + H(+)</text>
        <dbReference type="Rhea" id="RHEA:46608"/>
        <dbReference type="Rhea" id="RHEA-COMP:11060"/>
        <dbReference type="Rhea" id="RHEA-COMP:11605"/>
        <dbReference type="ChEBI" id="CHEBI:15378"/>
        <dbReference type="ChEBI" id="CHEBI:30013"/>
        <dbReference type="ChEBI" id="CHEBI:30616"/>
        <dbReference type="ChEBI" id="CHEBI:61977"/>
        <dbReference type="ChEBI" id="CHEBI:456216"/>
        <dbReference type="EC" id="2.7.11.1"/>
    </reaction>
</comment>
<evidence type="ECO:0000256" key="9">
    <source>
        <dbReference type="ARBA" id="ARBA00022777"/>
    </source>
</evidence>
<dbReference type="InterPro" id="IPR011009">
    <property type="entry name" value="Kinase-like_dom_sf"/>
</dbReference>
<gene>
    <name evidence="18" type="ORF">AQUCO_05900048v1</name>
</gene>
<dbReference type="SUPFAM" id="SSF52058">
    <property type="entry name" value="L domain-like"/>
    <property type="match status" value="1"/>
</dbReference>
<keyword evidence="13" id="KW-0472">Membrane</keyword>
<evidence type="ECO:0000256" key="8">
    <source>
        <dbReference type="ARBA" id="ARBA00022741"/>
    </source>
</evidence>
<sequence>MDMKNSSRLEGTSSDSVEKCLRELGPKSYSNDDLMRFTSNFSESNKIGSGGYGEVYKGQFPDGVLVAVKVLKEMDVVEETFMAEAITMGKAYHRNLVKLYGYCFEHDMKALVYEYMENGSLDKILYESHHSNINWEKLYVIAIDTAKGLNYLHNDLDEQIIHYDIKAANVLLEKNFSAKITDFGLAKLMNKDVSRVDLTRIRGTAGSQVGCKCDVYSFGMMLFEILGKRRNGMEENWFPGQVWKAYDNGKLEQLIRVCGIPKKDYEEATILSKVALWCAQHSSKLRPSMTNVVLMLEKTIQVENPPFPFLLGQFSNSLKLQSVQVIPQVYSEVYPTRNESVHVNMHLPIAEDLATLIPNKGIKLPTTTLVGKTTALKYSEMVLHWIVNDEIVTIGIHGMGGVGKTTILKNVYNQLLATQNCFEKIIWVTVSKDANVSKLQNDVAKAVDLNLSREDDMLERSRLLLQALEQRKRVVFVFDDMWQAISLVDIVKPLPEDEAWELFMKKVDVEFLPEVTDIAKMVAEKCCGLPLAIVTVGGAMRGNHDINDWKVALDEMTDFSTRITDMEDYVFECLKFSYERLANEKLKNCFLYGALYPEDYAILDTEMVDCWIINGLIKGKNKQIEIRQGQFILKKLKEHCLFETVDYYGLLSKMSTGGVKMHDLIRDMALRLTSKSFMVQAGVLLTSLPNEPEWGEDLERASFMCNVIKEISISPRCPNLSTLFLSQNYELKDITHDFFVNMQCLMVLDLNRNDRINLLPDSISDLVNLRALHLSGCTRLEKVPSLAKLVLLRTLEIDRTSIEELPEGIEMLVNLRCLNLNSITLRKRIPMGLISKFSELQKLDLGGIHADKVYAFGSGASFAEELLRLKELENLNISFHCFSDYASYGGSAKFNGLKCFRLKIGESVILSPFDLGNVMSFTTFSSENDQITQNAISILENTEILEVSGFNDLTSFCNWGGLIQLREFYIQRCKEIDCIWSYLECEKEESSSSGTGIGTNAASSSLRCLERIYVSACPKLYTVFNGIRNIGVLFCLKKLEIWFCDNLENVFSSSRLLQHLQNLEEIEVQFCDGLGELIGEDEEENKRDTETPITIPKLKRLTFWNVPKLKSIWRSVMICDSLEKIKVHNCPKLKRLPRFKGEEQSTPATSLKAIKGSREWWDSLEWDPAYPQNILQPFFKESYAPEDAGM</sequence>
<evidence type="ECO:0000256" key="3">
    <source>
        <dbReference type="ARBA" id="ARBA00012513"/>
    </source>
</evidence>
<keyword evidence="12" id="KW-1133">Transmembrane helix</keyword>
<dbReference type="InterPro" id="IPR032675">
    <property type="entry name" value="LRR_dom_sf"/>
</dbReference>
<comment type="similarity">
    <text evidence="2">Belongs to the disease resistance NB-LRR family.</text>
</comment>
<dbReference type="Pfam" id="PF00931">
    <property type="entry name" value="NB-ARC"/>
    <property type="match status" value="1"/>
</dbReference>
<evidence type="ECO:0000256" key="13">
    <source>
        <dbReference type="ARBA" id="ARBA00023136"/>
    </source>
</evidence>
<comment type="similarity">
    <text evidence="1">Belongs to the protein kinase superfamily. TKL Ser/Thr protein kinase family. ROCO subfamily.</text>
</comment>
<keyword evidence="6" id="KW-0812">Transmembrane</keyword>
<comment type="catalytic activity">
    <reaction evidence="15">
        <text>L-seryl-[protein] + ATP = O-phospho-L-seryl-[protein] + ADP + H(+)</text>
        <dbReference type="Rhea" id="RHEA:17989"/>
        <dbReference type="Rhea" id="RHEA-COMP:9863"/>
        <dbReference type="Rhea" id="RHEA-COMP:11604"/>
        <dbReference type="ChEBI" id="CHEBI:15378"/>
        <dbReference type="ChEBI" id="CHEBI:29999"/>
        <dbReference type="ChEBI" id="CHEBI:30616"/>
        <dbReference type="ChEBI" id="CHEBI:83421"/>
        <dbReference type="ChEBI" id="CHEBI:456216"/>
        <dbReference type="EC" id="2.7.11.1"/>
    </reaction>
</comment>
<dbReference type="FunFam" id="1.10.510.10:FF:001023">
    <property type="entry name" value="Os07g0541700 protein"/>
    <property type="match status" value="1"/>
</dbReference>
<keyword evidence="10" id="KW-0611">Plant defense</keyword>
<dbReference type="Pfam" id="PF23598">
    <property type="entry name" value="LRR_14"/>
    <property type="match status" value="1"/>
</dbReference>
<keyword evidence="9" id="KW-0418">Kinase</keyword>
<evidence type="ECO:0000256" key="10">
    <source>
        <dbReference type="ARBA" id="ARBA00022821"/>
    </source>
</evidence>
<dbReference type="Gene3D" id="3.80.10.10">
    <property type="entry name" value="Ribonuclease Inhibitor"/>
    <property type="match status" value="2"/>
</dbReference>
<dbReference type="EMBL" id="KZ305076">
    <property type="protein sequence ID" value="PIA29544.1"/>
    <property type="molecule type" value="Genomic_DNA"/>
</dbReference>
<dbReference type="GO" id="GO:0004674">
    <property type="term" value="F:protein serine/threonine kinase activity"/>
    <property type="evidence" value="ECO:0007669"/>
    <property type="project" value="UniProtKB-KW"/>
</dbReference>
<dbReference type="FunFam" id="1.10.10.10:FF:000322">
    <property type="entry name" value="Probable disease resistance protein At1g63360"/>
    <property type="match status" value="1"/>
</dbReference>
<dbReference type="InterPro" id="IPR058922">
    <property type="entry name" value="WHD_DRP"/>
</dbReference>
<protein>
    <recommendedName>
        <fullName evidence="3">non-specific serine/threonine protein kinase</fullName>
        <ecNumber evidence="3">2.7.11.1</ecNumber>
    </recommendedName>
</protein>
<dbReference type="OrthoDB" id="664960at2759"/>
<evidence type="ECO:0000256" key="7">
    <source>
        <dbReference type="ARBA" id="ARBA00022737"/>
    </source>
</evidence>
<evidence type="ECO:0000313" key="19">
    <source>
        <dbReference type="Proteomes" id="UP000230069"/>
    </source>
</evidence>
<evidence type="ECO:0000256" key="11">
    <source>
        <dbReference type="ARBA" id="ARBA00022840"/>
    </source>
</evidence>
<evidence type="ECO:0000256" key="1">
    <source>
        <dbReference type="ARBA" id="ARBA00008171"/>
    </source>
</evidence>
<dbReference type="PRINTS" id="PR00364">
    <property type="entry name" value="DISEASERSIST"/>
</dbReference>
<evidence type="ECO:0000313" key="18">
    <source>
        <dbReference type="EMBL" id="PIA29544.1"/>
    </source>
</evidence>
<dbReference type="InterPro" id="IPR057135">
    <property type="entry name" value="At4g27190-like_LRR"/>
</dbReference>
<dbReference type="InterPro" id="IPR027417">
    <property type="entry name" value="P-loop_NTPase"/>
</dbReference>
<dbReference type="EC" id="2.7.11.1" evidence="3"/>
<evidence type="ECO:0000256" key="4">
    <source>
        <dbReference type="ARBA" id="ARBA00022527"/>
    </source>
</evidence>
<dbReference type="PROSITE" id="PS00108">
    <property type="entry name" value="PROTEIN_KINASE_ST"/>
    <property type="match status" value="1"/>
</dbReference>
<dbReference type="FunFam" id="1.10.8.430:FF:000003">
    <property type="entry name" value="Probable disease resistance protein At5g66910"/>
    <property type="match status" value="1"/>
</dbReference>
<name>A0A2G5CE39_AQUCA</name>
<dbReference type="Pfam" id="PF23247">
    <property type="entry name" value="LRR_RPS2"/>
    <property type="match status" value="1"/>
</dbReference>
<dbReference type="Gene3D" id="1.10.10.10">
    <property type="entry name" value="Winged helix-like DNA-binding domain superfamily/Winged helix DNA-binding domain"/>
    <property type="match status" value="1"/>
</dbReference>
<dbReference type="Gene3D" id="1.10.510.10">
    <property type="entry name" value="Transferase(Phosphotransferase) domain 1"/>
    <property type="match status" value="1"/>
</dbReference>
<reference evidence="18 19" key="1">
    <citation type="submission" date="2017-09" db="EMBL/GenBank/DDBJ databases">
        <title>WGS assembly of Aquilegia coerulea Goldsmith.</title>
        <authorList>
            <person name="Hodges S."/>
            <person name="Kramer E."/>
            <person name="Nordborg M."/>
            <person name="Tomkins J."/>
            <person name="Borevitz J."/>
            <person name="Derieg N."/>
            <person name="Yan J."/>
            <person name="Mihaltcheva S."/>
            <person name="Hayes R.D."/>
            <person name="Rokhsar D."/>
        </authorList>
    </citation>
    <scope>NUCLEOTIDE SEQUENCE [LARGE SCALE GENOMIC DNA]</scope>
    <source>
        <strain evidence="19">cv. Goldsmith</strain>
    </source>
</reference>
<evidence type="ECO:0000256" key="14">
    <source>
        <dbReference type="ARBA" id="ARBA00047899"/>
    </source>
</evidence>
<keyword evidence="7" id="KW-0677">Repeat</keyword>
<evidence type="ECO:0000256" key="15">
    <source>
        <dbReference type="ARBA" id="ARBA00048679"/>
    </source>
</evidence>
<dbReference type="InterPro" id="IPR036388">
    <property type="entry name" value="WH-like_DNA-bd_sf"/>
</dbReference>
<evidence type="ECO:0000256" key="12">
    <source>
        <dbReference type="ARBA" id="ARBA00022989"/>
    </source>
</evidence>
<keyword evidence="8 16" id="KW-0547">Nucleotide-binding</keyword>
<dbReference type="Gene3D" id="3.40.50.300">
    <property type="entry name" value="P-loop containing nucleotide triphosphate hydrolases"/>
    <property type="match status" value="1"/>
</dbReference>
<dbReference type="Pfam" id="PF23559">
    <property type="entry name" value="WHD_DRP"/>
    <property type="match status" value="1"/>
</dbReference>
<dbReference type="AlphaFoldDB" id="A0A2G5CE39"/>
<dbReference type="InterPro" id="IPR002182">
    <property type="entry name" value="NB-ARC"/>
</dbReference>
<keyword evidence="19" id="KW-1185">Reference proteome</keyword>
<dbReference type="SUPFAM" id="SSF52540">
    <property type="entry name" value="P-loop containing nucleoside triphosphate hydrolases"/>
    <property type="match status" value="1"/>
</dbReference>